<dbReference type="Proteomes" id="UP000001343">
    <property type="component" value="Unassembled WGS sequence"/>
</dbReference>
<gene>
    <name evidence="1" type="ORF">LEP1GSC125_1520</name>
</gene>
<name>A0AA87SV84_9LEPT</name>
<dbReference type="EMBL" id="AKWM02000068">
    <property type="protein sequence ID" value="EKR98785.1"/>
    <property type="molecule type" value="Genomic_DNA"/>
</dbReference>
<accession>A0AA87SV84</accession>
<sequence>MFYEPCFLSFFFCTSVSTHSGEVHVRVPTETVVLKVFPVV</sequence>
<reference evidence="1 2" key="1">
    <citation type="journal article" date="2014" name="Int. J. Syst. Evol. Microbiol.">
        <title>Leptospira mayottensis sp. nov., a pathogenic species of the genus Leptospira isolated from humans.</title>
        <authorList>
            <person name="Bourhy P."/>
            <person name="Collet L."/>
            <person name="Brisse S."/>
            <person name="Picardeau M."/>
        </authorList>
    </citation>
    <scope>NUCLEOTIDE SEQUENCE [LARGE SCALE GENOMIC DNA]</scope>
    <source>
        <strain evidence="1 2">200901122</strain>
    </source>
</reference>
<comment type="caution">
    <text evidence="1">The sequence shown here is derived from an EMBL/GenBank/DDBJ whole genome shotgun (WGS) entry which is preliminary data.</text>
</comment>
<protein>
    <submittedName>
        <fullName evidence="1">Uncharacterized protein</fullName>
    </submittedName>
</protein>
<evidence type="ECO:0000313" key="1">
    <source>
        <dbReference type="EMBL" id="EKR98785.1"/>
    </source>
</evidence>
<dbReference type="AlphaFoldDB" id="A0AA87SV84"/>
<evidence type="ECO:0000313" key="2">
    <source>
        <dbReference type="Proteomes" id="UP000001343"/>
    </source>
</evidence>
<proteinExistence type="predicted"/>
<organism evidence="1 2">
    <name type="scientific">Leptospira mayottensis 200901122</name>
    <dbReference type="NCBI Taxonomy" id="1193010"/>
    <lineage>
        <taxon>Bacteria</taxon>
        <taxon>Pseudomonadati</taxon>
        <taxon>Spirochaetota</taxon>
        <taxon>Spirochaetia</taxon>
        <taxon>Leptospirales</taxon>
        <taxon>Leptospiraceae</taxon>
        <taxon>Leptospira</taxon>
    </lineage>
</organism>